<feature type="domain" description="RNA polymerase sigma factor 70 region 4 type 2" evidence="6">
    <location>
        <begin position="133"/>
        <end position="184"/>
    </location>
</feature>
<dbReference type="Pfam" id="PF04542">
    <property type="entry name" value="Sigma70_r2"/>
    <property type="match status" value="1"/>
</dbReference>
<organism evidence="7 8">
    <name type="scientific">Algibacter luteus</name>
    <dbReference type="NCBI Taxonomy" id="1178825"/>
    <lineage>
        <taxon>Bacteria</taxon>
        <taxon>Pseudomonadati</taxon>
        <taxon>Bacteroidota</taxon>
        <taxon>Flavobacteriia</taxon>
        <taxon>Flavobacteriales</taxon>
        <taxon>Flavobacteriaceae</taxon>
        <taxon>Algibacter</taxon>
    </lineage>
</organism>
<dbReference type="InterPro" id="IPR013325">
    <property type="entry name" value="RNA_pol_sigma_r2"/>
</dbReference>
<dbReference type="Pfam" id="PF08281">
    <property type="entry name" value="Sigma70_r4_2"/>
    <property type="match status" value="1"/>
</dbReference>
<proteinExistence type="inferred from homology"/>
<keyword evidence="2" id="KW-0805">Transcription regulation</keyword>
<dbReference type="InterPro" id="IPR036388">
    <property type="entry name" value="WH-like_DNA-bd_sf"/>
</dbReference>
<dbReference type="RefSeq" id="WP_019387780.1">
    <property type="nucleotide sequence ID" value="NZ_ALIH01000007.1"/>
</dbReference>
<dbReference type="Proteomes" id="UP000184396">
    <property type="component" value="Unassembled WGS sequence"/>
</dbReference>
<dbReference type="AlphaFoldDB" id="A0A1M6F989"/>
<reference evidence="7 8" key="1">
    <citation type="submission" date="2016-11" db="EMBL/GenBank/DDBJ databases">
        <authorList>
            <person name="Jaros S."/>
            <person name="Januszkiewicz K."/>
            <person name="Wedrychowicz H."/>
        </authorList>
    </citation>
    <scope>NUCLEOTIDE SEQUENCE [LARGE SCALE GENOMIC DNA]</scope>
    <source>
        <strain evidence="7 8">CGMCC 1.12213</strain>
    </source>
</reference>
<dbReference type="STRING" id="1178825.SAMN05216261_2266"/>
<feature type="domain" description="RNA polymerase sigma-70 region 2" evidence="5">
    <location>
        <begin position="40"/>
        <end position="106"/>
    </location>
</feature>
<evidence type="ECO:0000256" key="4">
    <source>
        <dbReference type="ARBA" id="ARBA00023163"/>
    </source>
</evidence>
<evidence type="ECO:0000259" key="5">
    <source>
        <dbReference type="Pfam" id="PF04542"/>
    </source>
</evidence>
<dbReference type="InterPro" id="IPR007627">
    <property type="entry name" value="RNA_pol_sigma70_r2"/>
</dbReference>
<dbReference type="PANTHER" id="PTHR43133:SF46">
    <property type="entry name" value="RNA POLYMERASE SIGMA-70 FACTOR ECF SUBFAMILY"/>
    <property type="match status" value="1"/>
</dbReference>
<dbReference type="InterPro" id="IPR013324">
    <property type="entry name" value="RNA_pol_sigma_r3/r4-like"/>
</dbReference>
<dbReference type="EMBL" id="FQYK01000005">
    <property type="protein sequence ID" value="SHI94298.1"/>
    <property type="molecule type" value="Genomic_DNA"/>
</dbReference>
<evidence type="ECO:0000256" key="1">
    <source>
        <dbReference type="ARBA" id="ARBA00010641"/>
    </source>
</evidence>
<comment type="similarity">
    <text evidence="1">Belongs to the sigma-70 factor family. ECF subfamily.</text>
</comment>
<dbReference type="GO" id="GO:0006352">
    <property type="term" value="P:DNA-templated transcription initiation"/>
    <property type="evidence" value="ECO:0007669"/>
    <property type="project" value="InterPro"/>
</dbReference>
<evidence type="ECO:0000259" key="6">
    <source>
        <dbReference type="Pfam" id="PF08281"/>
    </source>
</evidence>
<dbReference type="CDD" id="cd06171">
    <property type="entry name" value="Sigma70_r4"/>
    <property type="match status" value="1"/>
</dbReference>
<gene>
    <name evidence="7" type="ORF">SAMN05216261_2266</name>
</gene>
<dbReference type="Gene3D" id="1.10.1740.10">
    <property type="match status" value="1"/>
</dbReference>
<evidence type="ECO:0000256" key="2">
    <source>
        <dbReference type="ARBA" id="ARBA00023015"/>
    </source>
</evidence>
<keyword evidence="4" id="KW-0804">Transcription</keyword>
<keyword evidence="3" id="KW-0731">Sigma factor</keyword>
<name>A0A1M6F989_9FLAO</name>
<dbReference type="SUPFAM" id="SSF88946">
    <property type="entry name" value="Sigma2 domain of RNA polymerase sigma factors"/>
    <property type="match status" value="1"/>
</dbReference>
<evidence type="ECO:0000313" key="7">
    <source>
        <dbReference type="EMBL" id="SHI94298.1"/>
    </source>
</evidence>
<evidence type="ECO:0000256" key="3">
    <source>
        <dbReference type="ARBA" id="ARBA00023082"/>
    </source>
</evidence>
<evidence type="ECO:0000313" key="8">
    <source>
        <dbReference type="Proteomes" id="UP000184396"/>
    </source>
</evidence>
<dbReference type="GO" id="GO:0003677">
    <property type="term" value="F:DNA binding"/>
    <property type="evidence" value="ECO:0007669"/>
    <property type="project" value="InterPro"/>
</dbReference>
<protein>
    <submittedName>
        <fullName evidence="7">RNA polymerase sigma-70 factor, ECF subfamily</fullName>
    </submittedName>
</protein>
<dbReference type="PANTHER" id="PTHR43133">
    <property type="entry name" value="RNA POLYMERASE ECF-TYPE SIGMA FACTO"/>
    <property type="match status" value="1"/>
</dbReference>
<dbReference type="GO" id="GO:0016987">
    <property type="term" value="F:sigma factor activity"/>
    <property type="evidence" value="ECO:0007669"/>
    <property type="project" value="UniProtKB-KW"/>
</dbReference>
<dbReference type="Gene3D" id="1.10.10.10">
    <property type="entry name" value="Winged helix-like DNA-binding domain superfamily/Winged helix DNA-binding domain"/>
    <property type="match status" value="1"/>
</dbReference>
<dbReference type="InterPro" id="IPR013249">
    <property type="entry name" value="RNA_pol_sigma70_r4_t2"/>
</dbReference>
<sequence>MKKKSYRHIKSFLKVIPLHKNESALIKKAINNNREAQHVLFELHAPKMLSVCRYYIKDLQQAEEAMLNGFFKVFSNLKSFKSEGSFEGWIRRIMVRESISFLRQQKQVEFLSEEIEINNQLTDVIHTNLEVAEIQQIIDDLPEGYKMVFVLYAIEGYKHHEIANLLQITEGTSKSQLFKARKMLQQKIKKLNNLSYGTK</sequence>
<dbReference type="SUPFAM" id="SSF88659">
    <property type="entry name" value="Sigma3 and sigma4 domains of RNA polymerase sigma factors"/>
    <property type="match status" value="1"/>
</dbReference>
<dbReference type="InterPro" id="IPR014284">
    <property type="entry name" value="RNA_pol_sigma-70_dom"/>
</dbReference>
<dbReference type="NCBIfam" id="TIGR02937">
    <property type="entry name" value="sigma70-ECF"/>
    <property type="match status" value="1"/>
</dbReference>
<accession>A0A1M6F989</accession>
<keyword evidence="8" id="KW-1185">Reference proteome</keyword>
<dbReference type="InterPro" id="IPR039425">
    <property type="entry name" value="RNA_pol_sigma-70-like"/>
</dbReference>
<dbReference type="eggNOG" id="COG1595">
    <property type="taxonomic scope" value="Bacteria"/>
</dbReference>